<evidence type="ECO:0000256" key="5">
    <source>
        <dbReference type="ARBA" id="ARBA00022605"/>
    </source>
</evidence>
<comment type="pathway">
    <text evidence="1">Amino-acid biosynthesis; L-threonine biosynthesis; L-threonine from L-aspartate: step 4/5.</text>
</comment>
<proteinExistence type="inferred from homology"/>
<dbReference type="EC" id="2.7.1.39" evidence="3"/>
<evidence type="ECO:0000256" key="9">
    <source>
        <dbReference type="ARBA" id="ARBA00022777"/>
    </source>
</evidence>
<accession>A0A061B9G4</accession>
<dbReference type="InterPro" id="IPR020568">
    <property type="entry name" value="Ribosomal_Su5_D2-typ_SF"/>
</dbReference>
<dbReference type="GO" id="GO:0009088">
    <property type="term" value="P:threonine biosynthetic process"/>
    <property type="evidence" value="ECO:0007669"/>
    <property type="project" value="UniProtKB-UniPathway"/>
</dbReference>
<dbReference type="NCBIfam" id="TIGR00191">
    <property type="entry name" value="thrB"/>
    <property type="match status" value="1"/>
</dbReference>
<feature type="domain" description="GHMP kinase N-terminal" evidence="13">
    <location>
        <begin position="73"/>
        <end position="157"/>
    </location>
</feature>
<keyword evidence="10" id="KW-0067">ATP-binding</keyword>
<dbReference type="PANTHER" id="PTHR20861">
    <property type="entry name" value="HOMOSERINE/4-DIPHOSPHOCYTIDYL-2-C-METHYL-D-ERYTHRITOL KINASE"/>
    <property type="match status" value="1"/>
</dbReference>
<keyword evidence="9" id="KW-0418">Kinase</keyword>
<name>A0A061B9G4_CYBFA</name>
<evidence type="ECO:0000256" key="3">
    <source>
        <dbReference type="ARBA" id="ARBA00012078"/>
    </source>
</evidence>
<dbReference type="Pfam" id="PF00288">
    <property type="entry name" value="GHMP_kinases_N"/>
    <property type="match status" value="1"/>
</dbReference>
<sequence>MPRHFKIKVPASSANIGPGFDVLGIGLSLFLELDVNIDSKFADDTNSDPNNCLISYSKDSEGADGVPLKSDENLITMTALYVLRCNGVREFPVGTKVHVTNPIPLGRGLGSSGAAVVAGVMLGNEVGKLGFDKQRMLDYCLMIERHPDNISAAMMGGFVGSYLRDLSAAEMERKEIPLSEVLPEPAGGHNTGLVPPSPPHDIGRHIKYNWCPQVKCVAIIPDFEVSTAKSRGVLPSAYTAKDMIFNLQRLAVLTTALTRSPPDPELIYPAMQDRVHQPYRKTLIPGLTEILSSVTPKSHPGLLGICLSGAGPTILALATENFDDIAAEIVSRFKREGITCRWKLLEPANEGATVEDL</sequence>
<evidence type="ECO:0000259" key="14">
    <source>
        <dbReference type="Pfam" id="PF08544"/>
    </source>
</evidence>
<dbReference type="PANTHER" id="PTHR20861:SF1">
    <property type="entry name" value="HOMOSERINE KINASE"/>
    <property type="match status" value="1"/>
</dbReference>
<dbReference type="Gene3D" id="3.30.70.890">
    <property type="entry name" value="GHMP kinase, C-terminal domain"/>
    <property type="match status" value="1"/>
</dbReference>
<evidence type="ECO:0000259" key="13">
    <source>
        <dbReference type="Pfam" id="PF00288"/>
    </source>
</evidence>
<keyword evidence="5" id="KW-0028">Amino-acid biosynthesis</keyword>
<evidence type="ECO:0000256" key="6">
    <source>
        <dbReference type="ARBA" id="ARBA00022679"/>
    </source>
</evidence>
<keyword evidence="6" id="KW-0808">Transferase</keyword>
<evidence type="ECO:0000313" key="15">
    <source>
        <dbReference type="EMBL" id="CDR46026.1"/>
    </source>
</evidence>
<dbReference type="PRINTS" id="PR00958">
    <property type="entry name" value="HOMSERKINASE"/>
</dbReference>
<comment type="function">
    <text evidence="12">Commits homoserine to the threonine biosynthesis pathway by catalyzing its O-phosphorylation.</text>
</comment>
<dbReference type="InterPro" id="IPR014721">
    <property type="entry name" value="Ribsml_uS5_D2-typ_fold_subgr"/>
</dbReference>
<gene>
    <name evidence="15" type="ORF">CYFA0S_21e01156g</name>
</gene>
<dbReference type="SUPFAM" id="SSF55060">
    <property type="entry name" value="GHMP Kinase, C-terminal domain"/>
    <property type="match status" value="1"/>
</dbReference>
<dbReference type="FunFam" id="3.30.70.890:FF:000016">
    <property type="entry name" value="Homoserine kinase"/>
    <property type="match status" value="1"/>
</dbReference>
<evidence type="ECO:0000256" key="11">
    <source>
        <dbReference type="ARBA" id="ARBA00049913"/>
    </source>
</evidence>
<evidence type="ECO:0000256" key="4">
    <source>
        <dbReference type="ARBA" id="ARBA00017858"/>
    </source>
</evidence>
<feature type="domain" description="GHMP kinase C-terminal" evidence="14">
    <location>
        <begin position="263"/>
        <end position="329"/>
    </location>
</feature>
<dbReference type="OrthoDB" id="195231at2759"/>
<dbReference type="PROSITE" id="PS00627">
    <property type="entry name" value="GHMP_KINASES_ATP"/>
    <property type="match status" value="1"/>
</dbReference>
<evidence type="ECO:0000256" key="12">
    <source>
        <dbReference type="ARBA" id="ARBA00054121"/>
    </source>
</evidence>
<dbReference type="GO" id="GO:0005524">
    <property type="term" value="F:ATP binding"/>
    <property type="evidence" value="ECO:0007669"/>
    <property type="project" value="UniProtKB-KW"/>
</dbReference>
<dbReference type="AlphaFoldDB" id="A0A061B9G4"/>
<dbReference type="Gene3D" id="3.30.230.10">
    <property type="match status" value="1"/>
</dbReference>
<keyword evidence="8" id="KW-0547">Nucleotide-binding</keyword>
<dbReference type="HAMAP" id="MF_00384">
    <property type="entry name" value="Homoser_kinase"/>
    <property type="match status" value="1"/>
</dbReference>
<dbReference type="PIRSF" id="PIRSF000676">
    <property type="entry name" value="Homoser_kin"/>
    <property type="match status" value="1"/>
</dbReference>
<dbReference type="InterPro" id="IPR006204">
    <property type="entry name" value="GHMP_kinase_N_dom"/>
</dbReference>
<reference evidence="15" key="1">
    <citation type="journal article" date="2014" name="Genome Announc.">
        <title>Genome sequence of the yeast Cyberlindnera fabianii (Hansenula fabianii).</title>
        <authorList>
            <person name="Freel K.C."/>
            <person name="Sarilar V."/>
            <person name="Neuveglise C."/>
            <person name="Devillers H."/>
            <person name="Friedrich A."/>
            <person name="Schacherer J."/>
        </authorList>
    </citation>
    <scope>NUCLEOTIDE SEQUENCE</scope>
    <source>
        <strain evidence="15">YJS4271</strain>
    </source>
</reference>
<dbReference type="Pfam" id="PF08544">
    <property type="entry name" value="GHMP_kinases_C"/>
    <property type="match status" value="1"/>
</dbReference>
<dbReference type="FunFam" id="3.30.230.10:FF:000068">
    <property type="entry name" value="Homoserine kinase"/>
    <property type="match status" value="1"/>
</dbReference>
<dbReference type="EMBL" id="LK052906">
    <property type="protein sequence ID" value="CDR46026.1"/>
    <property type="molecule type" value="Genomic_DNA"/>
</dbReference>
<dbReference type="GO" id="GO:0004413">
    <property type="term" value="F:homoserine kinase activity"/>
    <property type="evidence" value="ECO:0007669"/>
    <property type="project" value="UniProtKB-EC"/>
</dbReference>
<dbReference type="VEuPathDB" id="FungiDB:BON22_5275"/>
<comment type="catalytic activity">
    <reaction evidence="11">
        <text>L-homoserine + ATP = O-phospho-L-homoserine + ADP + H(+)</text>
        <dbReference type="Rhea" id="RHEA:13985"/>
        <dbReference type="ChEBI" id="CHEBI:15378"/>
        <dbReference type="ChEBI" id="CHEBI:30616"/>
        <dbReference type="ChEBI" id="CHEBI:57476"/>
        <dbReference type="ChEBI" id="CHEBI:57590"/>
        <dbReference type="ChEBI" id="CHEBI:456216"/>
        <dbReference type="EC" id="2.7.1.39"/>
    </reaction>
    <physiologicalReaction direction="left-to-right" evidence="11">
        <dbReference type="Rhea" id="RHEA:13986"/>
    </physiologicalReaction>
</comment>
<evidence type="ECO:0000256" key="10">
    <source>
        <dbReference type="ARBA" id="ARBA00022840"/>
    </source>
</evidence>
<dbReference type="UniPathway" id="UPA00050">
    <property type="reaction ID" value="UER00064"/>
</dbReference>
<evidence type="ECO:0000256" key="7">
    <source>
        <dbReference type="ARBA" id="ARBA00022697"/>
    </source>
</evidence>
<protein>
    <recommendedName>
        <fullName evidence="4">Homoserine kinase</fullName>
        <ecNumber evidence="3">2.7.1.39</ecNumber>
    </recommendedName>
</protein>
<evidence type="ECO:0000256" key="8">
    <source>
        <dbReference type="ARBA" id="ARBA00022741"/>
    </source>
</evidence>
<dbReference type="InterPro" id="IPR006203">
    <property type="entry name" value="GHMP_knse_ATP-bd_CS"/>
</dbReference>
<organism evidence="15">
    <name type="scientific">Cyberlindnera fabianii</name>
    <name type="common">Yeast</name>
    <name type="synonym">Hansenula fabianii</name>
    <dbReference type="NCBI Taxonomy" id="36022"/>
    <lineage>
        <taxon>Eukaryota</taxon>
        <taxon>Fungi</taxon>
        <taxon>Dikarya</taxon>
        <taxon>Ascomycota</taxon>
        <taxon>Saccharomycotina</taxon>
        <taxon>Saccharomycetes</taxon>
        <taxon>Phaffomycetales</taxon>
        <taxon>Phaffomycetaceae</taxon>
        <taxon>Cyberlindnera</taxon>
    </lineage>
</organism>
<dbReference type="InterPro" id="IPR013750">
    <property type="entry name" value="GHMP_kinase_C_dom"/>
</dbReference>
<evidence type="ECO:0000256" key="2">
    <source>
        <dbReference type="ARBA" id="ARBA00007370"/>
    </source>
</evidence>
<keyword evidence="7" id="KW-0791">Threonine biosynthesis</keyword>
<comment type="similarity">
    <text evidence="2">Belongs to the GHMP kinase family. Homoserine kinase subfamily.</text>
</comment>
<dbReference type="InterPro" id="IPR036554">
    <property type="entry name" value="GHMP_kinase_C_sf"/>
</dbReference>
<dbReference type="SUPFAM" id="SSF54211">
    <property type="entry name" value="Ribosomal protein S5 domain 2-like"/>
    <property type="match status" value="1"/>
</dbReference>
<evidence type="ECO:0000256" key="1">
    <source>
        <dbReference type="ARBA" id="ARBA00005015"/>
    </source>
</evidence>
<dbReference type="PhylomeDB" id="A0A061B9G4"/>
<dbReference type="InterPro" id="IPR000870">
    <property type="entry name" value="Homoserine_kinase"/>
</dbReference>